<keyword evidence="3" id="KW-0967">Endosome</keyword>
<keyword evidence="8" id="KW-1185">Reference proteome</keyword>
<dbReference type="GO" id="GO:0005768">
    <property type="term" value="C:endosome"/>
    <property type="evidence" value="ECO:0007669"/>
    <property type="project" value="UniProtKB-SubCell"/>
</dbReference>
<comment type="similarity">
    <text evidence="2">Belongs to the VPS26 family.</text>
</comment>
<dbReference type="GO" id="GO:0006886">
    <property type="term" value="P:intracellular protein transport"/>
    <property type="evidence" value="ECO:0007669"/>
    <property type="project" value="InterPro"/>
</dbReference>
<dbReference type="InterPro" id="IPR014752">
    <property type="entry name" value="Arrestin-like_C"/>
</dbReference>
<accession>A0A0L7KU73</accession>
<evidence type="ECO:0000256" key="5">
    <source>
        <dbReference type="ARBA" id="ARBA00093280"/>
    </source>
</evidence>
<sequence>MSTNLAISLKRVNKVYHEGETIAGVAVVESSSEVRHEGLSLTMEGSVNLQISTKNVGIFEAFSNSIKPINLLNTSIELAPPGKIPPGTTEIPFEMPLRARGAVSPGYPGLLETYHGVFVNIMYVLKCCMKRSFLNKPLNASCQFFVQCKPPVRCEITPASIRAGAGGGGARASMPHFQVYAEIDSTIRVDECSVPVKSIELQLVRVETCGCAEGYSRDGEWSIELQLVRVETDGEWSIELQLVRVETCGCAEGYSRDEFELNVAVIFEDDYLVTENFPILLLRSK</sequence>
<dbReference type="EMBL" id="JTDY01005622">
    <property type="protein sequence ID" value="KOB66818.1"/>
    <property type="molecule type" value="Genomic_DNA"/>
</dbReference>
<evidence type="ECO:0000256" key="3">
    <source>
        <dbReference type="ARBA" id="ARBA00022753"/>
    </source>
</evidence>
<comment type="subcellular location">
    <subcellularLocation>
        <location evidence="1">Endosome</location>
    </subcellularLocation>
</comment>
<evidence type="ECO:0000256" key="1">
    <source>
        <dbReference type="ARBA" id="ARBA00004177"/>
    </source>
</evidence>
<comment type="function">
    <text evidence="5">Component of the commander complex that is essential for endosomal recycling of transmembrane cargos; the commander complex is composed of the CCC subcomplex and the retriever subcomplex. Component of the retriever complex, which is a heterotrimeric complex related to retromer cargo-selective complex (CSC) and essential for retromer-independent retrieval and recycling of numerous cargos such as integrin alpha-5/beta-1 (ITGA5:ITGB1). The recruitment of the retriever complex to the endosomal membrane involves CCC and WASH complexes. In the endosomes, drives the retriever and recycling of NxxY-motif-containing cargo proteins by coupling to SNX17, a cargo essential for the homeostatic maintenance of numerous cell surface proteins associated with processes that include cell migration, cell adhesion, nutrient supply and cell signaling.</text>
</comment>
<comment type="caution">
    <text evidence="7">The sequence shown here is derived from an EMBL/GenBank/DDBJ whole genome shotgun (WGS) entry which is preliminary data.</text>
</comment>
<evidence type="ECO:0000256" key="2">
    <source>
        <dbReference type="ARBA" id="ARBA00009100"/>
    </source>
</evidence>
<evidence type="ECO:0000256" key="4">
    <source>
        <dbReference type="ARBA" id="ARBA00067597"/>
    </source>
</evidence>
<dbReference type="STRING" id="104452.A0A0L7KU73"/>
<evidence type="ECO:0000313" key="8">
    <source>
        <dbReference type="Proteomes" id="UP000037510"/>
    </source>
</evidence>
<dbReference type="Pfam" id="PF03643">
    <property type="entry name" value="Vps26"/>
    <property type="match status" value="1"/>
</dbReference>
<dbReference type="AlphaFoldDB" id="A0A0L7KU73"/>
<proteinExistence type="inferred from homology"/>
<reference evidence="7 8" key="1">
    <citation type="journal article" date="2015" name="Genome Biol. Evol.">
        <title>The genome of winter moth (Operophtera brumata) provides a genomic perspective on sexual dimorphism and phenology.</title>
        <authorList>
            <person name="Derks M.F."/>
            <person name="Smit S."/>
            <person name="Salis L."/>
            <person name="Schijlen E."/>
            <person name="Bossers A."/>
            <person name="Mateman C."/>
            <person name="Pijl A.S."/>
            <person name="de Ridder D."/>
            <person name="Groenen M.A."/>
            <person name="Visser M.E."/>
            <person name="Megens H.J."/>
        </authorList>
    </citation>
    <scope>NUCLEOTIDE SEQUENCE [LARGE SCALE GENOMIC DNA]</scope>
    <source>
        <strain evidence="7">WM2013NL</strain>
        <tissue evidence="7">Head and thorax</tissue>
    </source>
</reference>
<gene>
    <name evidence="7" type="ORF">OBRU01_14663</name>
</gene>
<dbReference type="Proteomes" id="UP000037510">
    <property type="component" value="Unassembled WGS sequence"/>
</dbReference>
<protein>
    <recommendedName>
        <fullName evidence="4">Vacuolar protein sorting-associated protein 26C</fullName>
    </recommendedName>
</protein>
<evidence type="ECO:0000256" key="6">
    <source>
        <dbReference type="ARBA" id="ARBA00093474"/>
    </source>
</evidence>
<dbReference type="PANTHER" id="PTHR12233">
    <property type="entry name" value="VACUOLAR PROTEIN SORTING 26 RELATED"/>
    <property type="match status" value="1"/>
</dbReference>
<evidence type="ECO:0000313" key="7">
    <source>
        <dbReference type="EMBL" id="KOB66818.1"/>
    </source>
</evidence>
<comment type="subunit">
    <text evidence="6">Component of the commander complex that is essential for endosomal recycling of transmembrane cargos; the commander complex is composed of the CCC subcomplex and the retriever subcomplex. Component of the heterotrimeric retriever complex consisting of VPS26C, VPS29 and VPS35L; within the complex interacts with VPS35L. Interacts with SNX17 (via C-terminus); the interaction is direct and associates SNX17 with the retriever complex. Interacts with SNX31; the interaction is direct.</text>
</comment>
<dbReference type="InterPro" id="IPR028934">
    <property type="entry name" value="Vps26-related"/>
</dbReference>
<name>A0A0L7KU73_OPEBR</name>
<organism evidence="7 8">
    <name type="scientific">Operophtera brumata</name>
    <name type="common">Winter moth</name>
    <name type="synonym">Phalaena brumata</name>
    <dbReference type="NCBI Taxonomy" id="104452"/>
    <lineage>
        <taxon>Eukaryota</taxon>
        <taxon>Metazoa</taxon>
        <taxon>Ecdysozoa</taxon>
        <taxon>Arthropoda</taxon>
        <taxon>Hexapoda</taxon>
        <taxon>Insecta</taxon>
        <taxon>Pterygota</taxon>
        <taxon>Neoptera</taxon>
        <taxon>Endopterygota</taxon>
        <taxon>Lepidoptera</taxon>
        <taxon>Glossata</taxon>
        <taxon>Ditrysia</taxon>
        <taxon>Geometroidea</taxon>
        <taxon>Geometridae</taxon>
        <taxon>Larentiinae</taxon>
        <taxon>Operophtera</taxon>
    </lineage>
</organism>
<dbReference type="FunFam" id="2.60.40.640:FF:000009">
    <property type="entry name" value="Down syndrome critical region protein 3"/>
    <property type="match status" value="1"/>
</dbReference>
<dbReference type="Gene3D" id="2.60.40.640">
    <property type="match status" value="2"/>
</dbReference>